<dbReference type="Gene3D" id="3.20.20.450">
    <property type="entry name" value="EAL domain"/>
    <property type="match status" value="1"/>
</dbReference>
<dbReference type="PANTHER" id="PTHR33121:SF76">
    <property type="entry name" value="SIGNALING PROTEIN"/>
    <property type="match status" value="1"/>
</dbReference>
<dbReference type="PROSITE" id="PS50887">
    <property type="entry name" value="GGDEF"/>
    <property type="match status" value="1"/>
</dbReference>
<evidence type="ECO:0000313" key="3">
    <source>
        <dbReference type="EMBL" id="NOK38009.1"/>
    </source>
</evidence>
<dbReference type="SUPFAM" id="SSF141868">
    <property type="entry name" value="EAL domain-like"/>
    <property type="match status" value="1"/>
</dbReference>
<dbReference type="SMART" id="SM00267">
    <property type="entry name" value="GGDEF"/>
    <property type="match status" value="1"/>
</dbReference>
<evidence type="ECO:0000259" key="2">
    <source>
        <dbReference type="PROSITE" id="PS50887"/>
    </source>
</evidence>
<dbReference type="InterPro" id="IPR043128">
    <property type="entry name" value="Rev_trsase/Diguanyl_cyclase"/>
</dbReference>
<feature type="domain" description="EAL" evidence="1">
    <location>
        <begin position="1"/>
        <end position="259"/>
    </location>
</feature>
<gene>
    <name evidence="3" type="ORF">HMI49_32885</name>
</gene>
<dbReference type="Pfam" id="PF00563">
    <property type="entry name" value="EAL"/>
    <property type="match status" value="1"/>
</dbReference>
<evidence type="ECO:0000259" key="1">
    <source>
        <dbReference type="PROSITE" id="PS50883"/>
    </source>
</evidence>
<dbReference type="NCBIfam" id="TIGR00254">
    <property type="entry name" value="GGDEF"/>
    <property type="match status" value="1"/>
</dbReference>
<dbReference type="InterPro" id="IPR035919">
    <property type="entry name" value="EAL_sf"/>
</dbReference>
<organism evidence="3 4">
    <name type="scientific">Corallococcus exercitus</name>
    <dbReference type="NCBI Taxonomy" id="2316736"/>
    <lineage>
        <taxon>Bacteria</taxon>
        <taxon>Pseudomonadati</taxon>
        <taxon>Myxococcota</taxon>
        <taxon>Myxococcia</taxon>
        <taxon>Myxococcales</taxon>
        <taxon>Cystobacterineae</taxon>
        <taxon>Myxococcaceae</taxon>
        <taxon>Corallococcus</taxon>
    </lineage>
</organism>
<dbReference type="EMBL" id="JABFJV010000275">
    <property type="protein sequence ID" value="NOK38009.1"/>
    <property type="molecule type" value="Genomic_DNA"/>
</dbReference>
<dbReference type="SUPFAM" id="SSF55073">
    <property type="entry name" value="Nucleotide cyclase"/>
    <property type="match status" value="1"/>
</dbReference>
<feature type="domain" description="GGDEF" evidence="2">
    <location>
        <begin position="434"/>
        <end position="588"/>
    </location>
</feature>
<dbReference type="InterPro" id="IPR029787">
    <property type="entry name" value="Nucleotide_cyclase"/>
</dbReference>
<dbReference type="SMART" id="SM00052">
    <property type="entry name" value="EAL"/>
    <property type="match status" value="1"/>
</dbReference>
<dbReference type="Pfam" id="PF00990">
    <property type="entry name" value="GGDEF"/>
    <property type="match status" value="1"/>
</dbReference>
<dbReference type="CDD" id="cd01949">
    <property type="entry name" value="GGDEF"/>
    <property type="match status" value="1"/>
</dbReference>
<comment type="caution">
    <text evidence="3">The sequence shown here is derived from an EMBL/GenBank/DDBJ whole genome shotgun (WGS) entry which is preliminary data.</text>
</comment>
<dbReference type="PANTHER" id="PTHR33121">
    <property type="entry name" value="CYCLIC DI-GMP PHOSPHODIESTERASE PDEF"/>
    <property type="match status" value="1"/>
</dbReference>
<dbReference type="AlphaFoldDB" id="A0A7Y4KRT3"/>
<evidence type="ECO:0000313" key="4">
    <source>
        <dbReference type="Proteomes" id="UP000563426"/>
    </source>
</evidence>
<accession>A0A7Y4KRT3</accession>
<dbReference type="PROSITE" id="PS50883">
    <property type="entry name" value="EAL"/>
    <property type="match status" value="1"/>
</dbReference>
<dbReference type="InterPro" id="IPR000160">
    <property type="entry name" value="GGDEF_dom"/>
</dbReference>
<protein>
    <submittedName>
        <fullName evidence="3">GGDEF domain-containing protein</fullName>
    </submittedName>
</protein>
<dbReference type="GO" id="GO:0071111">
    <property type="term" value="F:cyclic-guanylate-specific phosphodiesterase activity"/>
    <property type="evidence" value="ECO:0007669"/>
    <property type="project" value="InterPro"/>
</dbReference>
<dbReference type="InterPro" id="IPR050706">
    <property type="entry name" value="Cyclic-di-GMP_PDE-like"/>
</dbReference>
<proteinExistence type="predicted"/>
<dbReference type="Gene3D" id="3.30.70.270">
    <property type="match status" value="1"/>
</dbReference>
<sequence>MSLPSPSKPAPPPPWLWNGDEPRVATVFQPIVDLLSGEVLGHEVLSRGLGPVESPNELFNRARVEGFTFELERACWTAAVRRIATLPEAQRRGPFFFNVSPDVLSDERFGGASTLELLRQHGLSPQQLVLEITERSTFEDTEQLRMLARRYAEQGFGIALDDFGAGHSGLVTLVHSAPDFIKLDQALVRDIHLHTYRQHLVKSLVAFAQRVDAVLIAEGVETWNELAVLLRLGIRHAQGYLLARPVSSPQRPGADFAERCREAIRALHHREHEDDETVGSMIIRPPCAPVTAQAVELDRLFRRTPGEDHVVLLDAEQPHAVVTRRSFYARFGGAAVSSASALPEGPREALMVVEDATAITALARMAMRRPPESVYDPVVVTDAKGHFLGTVTMKQLIARASDLEQHAATGAHPLTDLPGSRMIERWIRAALQGSAFTVIYADLDHFEAYNDRYGFLQGDRVIRYTASVLSECLHLLPEGSNLGHVGGDDFVLVCPDAVAPEVLRTLCQRFDAEKVPLYGPEDLRRGGFTATDAAGNTVPVTLSLAAVDHHGLSAHPHPAELSAVAAALRKRVKAVSAQTHSSTFLFQPGAVKQSG</sequence>
<dbReference type="CDD" id="cd01948">
    <property type="entry name" value="EAL"/>
    <property type="match status" value="1"/>
</dbReference>
<dbReference type="InterPro" id="IPR001633">
    <property type="entry name" value="EAL_dom"/>
</dbReference>
<reference evidence="3 4" key="1">
    <citation type="submission" date="2020-05" db="EMBL/GenBank/DDBJ databases">
        <authorList>
            <person name="Whitworth D."/>
        </authorList>
    </citation>
    <scope>NUCLEOTIDE SEQUENCE [LARGE SCALE GENOMIC DNA]</scope>
    <source>
        <strain evidence="3 4">AB043B</strain>
    </source>
</reference>
<name>A0A7Y4KRT3_9BACT</name>
<dbReference type="RefSeq" id="WP_171437786.1">
    <property type="nucleotide sequence ID" value="NZ_JABFJV010000275.1"/>
</dbReference>
<dbReference type="Proteomes" id="UP000563426">
    <property type="component" value="Unassembled WGS sequence"/>
</dbReference>
<keyword evidence="4" id="KW-1185">Reference proteome</keyword>